<feature type="binding site" evidence="11">
    <location>
        <position position="296"/>
    </location>
    <ligand>
        <name>K(+)</name>
        <dbReference type="ChEBI" id="CHEBI:29103"/>
    </ligand>
</feature>
<comment type="caution">
    <text evidence="14">The sequence shown here is derived from an EMBL/GenBank/DDBJ whole genome shotgun (WGS) entry which is preliminary data.</text>
</comment>
<dbReference type="GO" id="GO:0019303">
    <property type="term" value="P:D-ribose catabolic process"/>
    <property type="evidence" value="ECO:0007669"/>
    <property type="project" value="UniProtKB-UniRule"/>
</dbReference>
<comment type="pathway">
    <text evidence="11">Carbohydrate metabolism; D-ribose degradation; D-ribose 5-phosphate from beta-D-ribopyranose: step 2/2.</text>
</comment>
<feature type="binding site" evidence="11">
    <location>
        <position position="298"/>
    </location>
    <ligand>
        <name>K(+)</name>
        <dbReference type="ChEBI" id="CHEBI:29103"/>
    </ligand>
</feature>
<protein>
    <recommendedName>
        <fullName evidence="11 12">Ribokinase</fullName>
        <shortName evidence="11">RK</shortName>
        <ecNumber evidence="11 12">2.7.1.15</ecNumber>
    </recommendedName>
</protein>
<evidence type="ECO:0000259" key="13">
    <source>
        <dbReference type="Pfam" id="PF00294"/>
    </source>
</evidence>
<feature type="domain" description="Carbohydrate kinase PfkB" evidence="13">
    <location>
        <begin position="14"/>
        <end position="303"/>
    </location>
</feature>
<dbReference type="EC" id="2.7.1.15" evidence="11 12"/>
<keyword evidence="3 11" id="KW-0479">Metal-binding</keyword>
<comment type="function">
    <text evidence="11">Catalyzes the phosphorylation of ribose at O-5 in a reaction requiring ATP and magnesium. The resulting D-ribose-5-phosphate can then be used either for sythesis of nucleotides, histidine, and tryptophan, or as a component of the pentose phosphate pathway.</text>
</comment>
<feature type="binding site" evidence="11">
    <location>
        <position position="194"/>
    </location>
    <ligand>
        <name>ATP</name>
        <dbReference type="ChEBI" id="CHEBI:30616"/>
    </ligand>
</feature>
<dbReference type="HAMAP" id="MF_01987">
    <property type="entry name" value="Ribokinase"/>
    <property type="match status" value="1"/>
</dbReference>
<dbReference type="InterPro" id="IPR011877">
    <property type="entry name" value="Ribokinase"/>
</dbReference>
<evidence type="ECO:0000313" key="14">
    <source>
        <dbReference type="EMBL" id="ENO18323.1"/>
    </source>
</evidence>
<accession>N6XAZ0</accession>
<feature type="binding site" evidence="11">
    <location>
        <position position="302"/>
    </location>
    <ligand>
        <name>K(+)</name>
        <dbReference type="ChEBI" id="CHEBI:29103"/>
    </ligand>
</feature>
<keyword evidence="15" id="KW-1185">Reference proteome</keyword>
<comment type="cofactor">
    <cofactor evidence="11">
        <name>Mg(2+)</name>
        <dbReference type="ChEBI" id="CHEBI:18420"/>
    </cofactor>
    <text evidence="11">Requires a divalent cation, most likely magnesium in vivo, as an electrophilic catalyst to aid phosphoryl group transfer. It is the chelate of the metal and the nucleotide that is the actual substrate.</text>
</comment>
<evidence type="ECO:0000256" key="12">
    <source>
        <dbReference type="NCBIfam" id="TIGR02152"/>
    </source>
</evidence>
<evidence type="ECO:0000256" key="11">
    <source>
        <dbReference type="HAMAP-Rule" id="MF_01987"/>
    </source>
</evidence>
<dbReference type="Pfam" id="PF00294">
    <property type="entry name" value="PfkB"/>
    <property type="match status" value="1"/>
</dbReference>
<comment type="catalytic activity">
    <reaction evidence="10">
        <text>2-deoxy-D-ribose + ATP = 2-deoxy-D-ribose 5-phosphate + ADP + H(+)</text>
        <dbReference type="Rhea" id="RHEA:30871"/>
        <dbReference type="ChEBI" id="CHEBI:15378"/>
        <dbReference type="ChEBI" id="CHEBI:30616"/>
        <dbReference type="ChEBI" id="CHEBI:62877"/>
        <dbReference type="ChEBI" id="CHEBI:90761"/>
        <dbReference type="ChEBI" id="CHEBI:456216"/>
        <dbReference type="EC" id="2.7.1.229"/>
    </reaction>
    <physiologicalReaction direction="left-to-right" evidence="10">
        <dbReference type="Rhea" id="RHEA:30872"/>
    </physiologicalReaction>
</comment>
<dbReference type="GO" id="GO:0004747">
    <property type="term" value="F:ribokinase activity"/>
    <property type="evidence" value="ECO:0007669"/>
    <property type="project" value="UniProtKB-UniRule"/>
</dbReference>
<dbReference type="UniPathway" id="UPA00916">
    <property type="reaction ID" value="UER00889"/>
</dbReference>
<dbReference type="NCBIfam" id="TIGR02152">
    <property type="entry name" value="D_ribokin_bact"/>
    <property type="match status" value="1"/>
</dbReference>
<reference evidence="14 15" key="1">
    <citation type="submission" date="2013-03" db="EMBL/GenBank/DDBJ databases">
        <title>Reference genome for the Human Microbiome Project.</title>
        <authorList>
            <person name="Aqrawi P."/>
            <person name="Ayvaz T."/>
            <person name="Bess C."/>
            <person name="Blankenburg K."/>
            <person name="Coyle M."/>
            <person name="Deng J."/>
            <person name="Forbes L."/>
            <person name="Fowler G."/>
            <person name="Francisco L."/>
            <person name="Fu Q."/>
            <person name="Gibbs R."/>
            <person name="Gross S."/>
            <person name="Gubbala S."/>
            <person name="Hale W."/>
            <person name="Hemphill L."/>
            <person name="Highlander S."/>
            <person name="Hirani K."/>
            <person name="Jackson L."/>
            <person name="Jakkamsetti A."/>
            <person name="Javaid M."/>
            <person name="Jayaseelan J.C."/>
            <person name="Jiang H."/>
            <person name="Joshi V."/>
            <person name="Korchina V."/>
            <person name="Kovar C."/>
            <person name="Lara F."/>
            <person name="Lee S."/>
            <person name="Liu Y."/>
            <person name="Mata R."/>
            <person name="Mathew T."/>
            <person name="Munidasa M."/>
            <person name="Muzny D."/>
            <person name="Nazareth L."/>
            <person name="Ngo R."/>
            <person name="Nguyen L."/>
            <person name="Nguyen N."/>
            <person name="Okwuonu G."/>
            <person name="Ongeri F."/>
            <person name="Palculict T."/>
            <person name="Patil S."/>
            <person name="Petrosino J."/>
            <person name="Pham C."/>
            <person name="Pham P."/>
            <person name="Pu L.-L."/>
            <person name="Qin X."/>
            <person name="Qu J."/>
            <person name="Reid J."/>
            <person name="Ross M."/>
            <person name="Ruth R."/>
            <person name="Saada N."/>
            <person name="San Lucas F."/>
            <person name="Santibanez J."/>
            <person name="Shang Y."/>
            <person name="Simmons D."/>
            <person name="Song X.-Z."/>
            <person name="Tang L.-Y."/>
            <person name="Thornton R."/>
            <person name="Warren J."/>
            <person name="Weissenberger G."/>
            <person name="Wilczek-Boney K."/>
            <person name="Worley K."/>
            <person name="Youmans B."/>
            <person name="Zhang J."/>
            <person name="Zhang L."/>
            <person name="Zhao Z."/>
            <person name="Zhou C."/>
            <person name="Zhu D."/>
            <person name="Zhu Y."/>
        </authorList>
    </citation>
    <scope>NUCLEOTIDE SEQUENCE [LARGE SCALE GENOMIC DNA]</scope>
    <source>
        <strain evidence="14 15">F0333</strain>
    </source>
</reference>
<comment type="subunit">
    <text evidence="11">Homodimer.</text>
</comment>
<dbReference type="GO" id="GO:0046872">
    <property type="term" value="F:metal ion binding"/>
    <property type="evidence" value="ECO:0007669"/>
    <property type="project" value="UniProtKB-KW"/>
</dbReference>
<evidence type="ECO:0000256" key="4">
    <source>
        <dbReference type="ARBA" id="ARBA00022741"/>
    </source>
</evidence>
<feature type="active site" description="Proton acceptor" evidence="11">
    <location>
        <position position="263"/>
    </location>
</feature>
<keyword evidence="7 11" id="KW-0460">Magnesium</keyword>
<evidence type="ECO:0000256" key="6">
    <source>
        <dbReference type="ARBA" id="ARBA00022840"/>
    </source>
</evidence>
<feature type="binding site" evidence="11">
    <location>
        <position position="263"/>
    </location>
    <ligand>
        <name>substrate</name>
    </ligand>
</feature>
<organism evidence="14 15">
    <name type="scientific">Schaalia cardiffensis F0333</name>
    <dbReference type="NCBI Taxonomy" id="888050"/>
    <lineage>
        <taxon>Bacteria</taxon>
        <taxon>Bacillati</taxon>
        <taxon>Actinomycetota</taxon>
        <taxon>Actinomycetes</taxon>
        <taxon>Actinomycetales</taxon>
        <taxon>Actinomycetaceae</taxon>
        <taxon>Schaalia</taxon>
    </lineage>
</organism>
<dbReference type="InterPro" id="IPR029056">
    <property type="entry name" value="Ribokinase-like"/>
</dbReference>
<evidence type="ECO:0000256" key="1">
    <source>
        <dbReference type="ARBA" id="ARBA00022490"/>
    </source>
</evidence>
<keyword evidence="4 11" id="KW-0547">Nucleotide-binding</keyword>
<evidence type="ECO:0000256" key="2">
    <source>
        <dbReference type="ARBA" id="ARBA00022679"/>
    </source>
</evidence>
<sequence>MQTLWFQEEWPVSITVIGSNNTDLITYITRFPVEGETIEAPDFEIGFGGKGANQAVAAARLGSEVIMMTCVGDDAFGAATIENLAHNGIDLSLVKQVHGTSGVAPIFVDPDSHNRIIIVKGANNGLLPEDVEAGAHAISKTSLIVCQLEIRMETVAAAIALGKRLGIPVLLNPAPATKDLDLELVAQCAYVMPNESELELLTGIATETEEQVKRAAQVLLEAGCPNVIVTLGSRGVRWLSHTGDDVFIAPFSIDPVDTTGAGDAFIGCFAHCLSEGLEVREGLELANAYAALSVTARGTQKSYRDAQEFRSWLSDRDHVLAESPVLHR</sequence>
<dbReference type="SUPFAM" id="SSF53613">
    <property type="entry name" value="Ribokinase-like"/>
    <property type="match status" value="1"/>
</dbReference>
<dbReference type="Proteomes" id="UP000013015">
    <property type="component" value="Unassembled WGS sequence"/>
</dbReference>
<keyword evidence="5 11" id="KW-0418">Kinase</keyword>
<feature type="binding site" evidence="11">
    <location>
        <position position="257"/>
    </location>
    <ligand>
        <name>K(+)</name>
        <dbReference type="ChEBI" id="CHEBI:29103"/>
    </ligand>
</feature>
<comment type="similarity">
    <text evidence="11">Belongs to the carbohydrate kinase PfkB family. Ribokinase subfamily.</text>
</comment>
<proteinExistence type="inferred from homology"/>
<dbReference type="eggNOG" id="COG0524">
    <property type="taxonomic scope" value="Bacteria"/>
</dbReference>
<evidence type="ECO:0000313" key="15">
    <source>
        <dbReference type="Proteomes" id="UP000013015"/>
    </source>
</evidence>
<dbReference type="HOGENOM" id="CLU_027634_2_0_11"/>
<feature type="binding site" evidence="11">
    <location>
        <position position="149"/>
    </location>
    <ligand>
        <name>substrate</name>
    </ligand>
</feature>
<dbReference type="CDD" id="cd01174">
    <property type="entry name" value="ribokinase"/>
    <property type="match status" value="1"/>
</dbReference>
<dbReference type="STRING" id="888050.HMPREF9004_0892"/>
<feature type="binding site" evidence="11">
    <location>
        <begin position="262"/>
        <end position="263"/>
    </location>
    <ligand>
        <name>ATP</name>
        <dbReference type="ChEBI" id="CHEBI:30616"/>
    </ligand>
</feature>
<feature type="binding site" evidence="11">
    <location>
        <position position="287"/>
    </location>
    <ligand>
        <name>ATP</name>
        <dbReference type="ChEBI" id="CHEBI:30616"/>
    </ligand>
</feature>
<feature type="binding site" evidence="11">
    <location>
        <position position="259"/>
    </location>
    <ligand>
        <name>K(+)</name>
        <dbReference type="ChEBI" id="CHEBI:29103"/>
    </ligand>
</feature>
<keyword evidence="2 11" id="KW-0808">Transferase</keyword>
<comment type="catalytic activity">
    <reaction evidence="11">
        <text>D-ribose + ATP = D-ribose 5-phosphate + ADP + H(+)</text>
        <dbReference type="Rhea" id="RHEA:13697"/>
        <dbReference type="ChEBI" id="CHEBI:15378"/>
        <dbReference type="ChEBI" id="CHEBI:30616"/>
        <dbReference type="ChEBI" id="CHEBI:47013"/>
        <dbReference type="ChEBI" id="CHEBI:78346"/>
        <dbReference type="ChEBI" id="CHEBI:456216"/>
        <dbReference type="EC" id="2.7.1.15"/>
    </reaction>
</comment>
<dbReference type="EMBL" id="AQHZ01000015">
    <property type="protein sequence ID" value="ENO18323.1"/>
    <property type="molecule type" value="Genomic_DNA"/>
</dbReference>
<comment type="subcellular location">
    <subcellularLocation>
        <location evidence="11">Cytoplasm</location>
    </subcellularLocation>
</comment>
<keyword evidence="8 11" id="KW-0630">Potassium</keyword>
<gene>
    <name evidence="11 14" type="primary">rbsK</name>
    <name evidence="14" type="ORF">HMPREF9004_0892</name>
</gene>
<dbReference type="InterPro" id="IPR011611">
    <property type="entry name" value="PfkB_dom"/>
</dbReference>
<evidence type="ECO:0000256" key="5">
    <source>
        <dbReference type="ARBA" id="ARBA00022777"/>
    </source>
</evidence>
<comment type="activity regulation">
    <text evidence="11">Activated by a monovalent cation that binds near, but not in, the active site. The most likely occupant of the site in vivo is potassium. Ion binding induces a conformational change that may alter substrate affinity.</text>
</comment>
<dbReference type="AlphaFoldDB" id="N6XAZ0"/>
<dbReference type="PANTHER" id="PTHR10584">
    <property type="entry name" value="SUGAR KINASE"/>
    <property type="match status" value="1"/>
</dbReference>
<feature type="binding site" evidence="11">
    <location>
        <begin position="21"/>
        <end position="23"/>
    </location>
    <ligand>
        <name>substrate</name>
    </ligand>
</feature>
<evidence type="ECO:0000256" key="7">
    <source>
        <dbReference type="ARBA" id="ARBA00022842"/>
    </source>
</evidence>
<dbReference type="GO" id="GO:0005829">
    <property type="term" value="C:cytosol"/>
    <property type="evidence" value="ECO:0007669"/>
    <property type="project" value="TreeGrafter"/>
</dbReference>
<evidence type="ECO:0000256" key="9">
    <source>
        <dbReference type="ARBA" id="ARBA00023277"/>
    </source>
</evidence>
<dbReference type="Gene3D" id="3.40.1190.20">
    <property type="match status" value="1"/>
</dbReference>
<evidence type="ECO:0000256" key="8">
    <source>
        <dbReference type="ARBA" id="ARBA00022958"/>
    </source>
</evidence>
<dbReference type="PATRIC" id="fig|888050.3.peg.845"/>
<name>N6XAZ0_9ACTO</name>
<keyword evidence="1 11" id="KW-0963">Cytoplasm</keyword>
<feature type="binding site" evidence="11">
    <location>
        <begin position="230"/>
        <end position="235"/>
    </location>
    <ligand>
        <name>ATP</name>
        <dbReference type="ChEBI" id="CHEBI:30616"/>
    </ligand>
</feature>
<dbReference type="GO" id="GO:0005524">
    <property type="term" value="F:ATP binding"/>
    <property type="evidence" value="ECO:0007669"/>
    <property type="project" value="UniProtKB-UniRule"/>
</dbReference>
<dbReference type="InterPro" id="IPR002139">
    <property type="entry name" value="Ribo/fructo_kinase"/>
</dbReference>
<feature type="binding site" evidence="11">
    <location>
        <position position="293"/>
    </location>
    <ligand>
        <name>K(+)</name>
        <dbReference type="ChEBI" id="CHEBI:29103"/>
    </ligand>
</feature>
<comment type="caution">
    <text evidence="11">Lacks conserved residue(s) required for the propagation of feature annotation.</text>
</comment>
<keyword evidence="9 11" id="KW-0119">Carbohydrate metabolism</keyword>
<evidence type="ECO:0000256" key="10">
    <source>
        <dbReference type="ARBA" id="ARBA00051363"/>
    </source>
</evidence>
<evidence type="ECO:0000256" key="3">
    <source>
        <dbReference type="ARBA" id="ARBA00022723"/>
    </source>
</evidence>
<feature type="binding site" evidence="11">
    <location>
        <begin position="49"/>
        <end position="53"/>
    </location>
    <ligand>
        <name>substrate</name>
    </ligand>
</feature>
<dbReference type="PANTHER" id="PTHR10584:SF166">
    <property type="entry name" value="RIBOKINASE"/>
    <property type="match status" value="1"/>
</dbReference>
<dbReference type="FunFam" id="3.40.1190.20:FF:000010">
    <property type="entry name" value="Ribokinase"/>
    <property type="match status" value="1"/>
</dbReference>
<keyword evidence="6 11" id="KW-0067">ATP-binding</keyword>
<dbReference type="PRINTS" id="PR00990">
    <property type="entry name" value="RIBOKINASE"/>
</dbReference>